<proteinExistence type="inferred from homology"/>
<reference evidence="8 9" key="1">
    <citation type="journal article" date="2011" name="J. Bacteriol.">
        <title>Genome sequence of 'Pedosphaera parvula' Ellin514, an aerobic Verrucomicrobial isolate from pasture soil.</title>
        <authorList>
            <person name="Kant R."/>
            <person name="van Passel M.W."/>
            <person name="Sangwan P."/>
            <person name="Palva A."/>
            <person name="Lucas S."/>
            <person name="Copeland A."/>
            <person name="Lapidus A."/>
            <person name="Glavina Del Rio T."/>
            <person name="Dalin E."/>
            <person name="Tice H."/>
            <person name="Bruce D."/>
            <person name="Goodwin L."/>
            <person name="Pitluck S."/>
            <person name="Chertkov O."/>
            <person name="Larimer F.W."/>
            <person name="Land M.L."/>
            <person name="Hauser L."/>
            <person name="Brettin T.S."/>
            <person name="Detter J.C."/>
            <person name="Han S."/>
            <person name="de Vos W.M."/>
            <person name="Janssen P.H."/>
            <person name="Smidt H."/>
        </authorList>
    </citation>
    <scope>NUCLEOTIDE SEQUENCE [LARGE SCALE GENOMIC DNA]</scope>
    <source>
        <strain evidence="8 9">Ellin514</strain>
    </source>
</reference>
<accession>B9XGL3</accession>
<comment type="similarity">
    <text evidence="2">Belongs to the ComB family.</text>
</comment>
<dbReference type="InterPro" id="IPR036702">
    <property type="entry name" value="ComB-like_sf"/>
</dbReference>
<dbReference type="PANTHER" id="PTHR37311:SF1">
    <property type="entry name" value="2-PHOSPHOSULFOLACTATE PHOSPHATASE-RELATED"/>
    <property type="match status" value="1"/>
</dbReference>
<dbReference type="GO" id="GO:0050545">
    <property type="term" value="F:sulfopyruvate decarboxylase activity"/>
    <property type="evidence" value="ECO:0007669"/>
    <property type="project" value="TreeGrafter"/>
</dbReference>
<sequence length="254" mass="27908">MSTNFEVLFAPAEFDALSRRDLSATTCVVFDVFRATSTIVTALAHGANALIPVSDIPEALSWRQKHPEVLLAGERDGLRIQANLTGGIDFDLGNSPREFTPERIRGHTIVISTTNGSRALRACTGAQTVLVGSLLNLTATSDYLRRHRPKELLLVCSGTGDQASFEDILGVGALVEELWPDYDEMLMADSVIVAHQIYLQHSKNLLNALKHSRNGRRLLAMPDLREDVPWCLQKNVYALVAALEADGKIKATFR</sequence>
<dbReference type="Proteomes" id="UP000003688">
    <property type="component" value="Unassembled WGS sequence"/>
</dbReference>
<evidence type="ECO:0000256" key="5">
    <source>
        <dbReference type="ARBA" id="ARBA00022801"/>
    </source>
</evidence>
<evidence type="ECO:0000256" key="2">
    <source>
        <dbReference type="ARBA" id="ARBA00009997"/>
    </source>
</evidence>
<dbReference type="PANTHER" id="PTHR37311">
    <property type="entry name" value="2-PHOSPHOSULFOLACTATE PHOSPHATASE-RELATED"/>
    <property type="match status" value="1"/>
</dbReference>
<dbReference type="OrthoDB" id="4913at2"/>
<evidence type="ECO:0000256" key="7">
    <source>
        <dbReference type="ARBA" id="ARBA00033711"/>
    </source>
</evidence>
<dbReference type="SUPFAM" id="SSF142823">
    <property type="entry name" value="ComB-like"/>
    <property type="match status" value="1"/>
</dbReference>
<name>B9XGL3_PEDPL</name>
<gene>
    <name evidence="8" type="ORF">Cflav_PD3781</name>
</gene>
<comment type="caution">
    <text evidence="8">The sequence shown here is derived from an EMBL/GenBank/DDBJ whole genome shotgun (WGS) entry which is preliminary data.</text>
</comment>
<keyword evidence="6" id="KW-0460">Magnesium</keyword>
<dbReference type="Gene3D" id="3.90.1560.10">
    <property type="entry name" value="ComB-like"/>
    <property type="match status" value="1"/>
</dbReference>
<dbReference type="GO" id="GO:0000287">
    <property type="term" value="F:magnesium ion binding"/>
    <property type="evidence" value="ECO:0007669"/>
    <property type="project" value="InterPro"/>
</dbReference>
<keyword evidence="5 8" id="KW-0378">Hydrolase</keyword>
<protein>
    <recommendedName>
        <fullName evidence="4">Probable 2-phosphosulfolactate phosphatase</fullName>
        <ecNumber evidence="3">3.1.3.71</ecNumber>
    </recommendedName>
</protein>
<dbReference type="RefSeq" id="WP_007414959.1">
    <property type="nucleotide sequence ID" value="NZ_ABOX02000012.1"/>
</dbReference>
<evidence type="ECO:0000313" key="8">
    <source>
        <dbReference type="EMBL" id="EEF61064.1"/>
    </source>
</evidence>
<comment type="catalytic activity">
    <reaction evidence="7">
        <text>(2R)-O-phospho-3-sulfolactate + H2O = (2R)-3-sulfolactate + phosphate</text>
        <dbReference type="Rhea" id="RHEA:23416"/>
        <dbReference type="ChEBI" id="CHEBI:15377"/>
        <dbReference type="ChEBI" id="CHEBI:15597"/>
        <dbReference type="ChEBI" id="CHEBI:43474"/>
        <dbReference type="ChEBI" id="CHEBI:58738"/>
        <dbReference type="EC" id="3.1.3.71"/>
    </reaction>
</comment>
<evidence type="ECO:0000256" key="1">
    <source>
        <dbReference type="ARBA" id="ARBA00001946"/>
    </source>
</evidence>
<evidence type="ECO:0000256" key="6">
    <source>
        <dbReference type="ARBA" id="ARBA00022842"/>
    </source>
</evidence>
<dbReference type="EMBL" id="ABOX02000012">
    <property type="protein sequence ID" value="EEF61064.1"/>
    <property type="molecule type" value="Genomic_DNA"/>
</dbReference>
<dbReference type="Pfam" id="PF04029">
    <property type="entry name" value="2-ph_phosp"/>
    <property type="match status" value="1"/>
</dbReference>
<dbReference type="EC" id="3.1.3.71" evidence="3"/>
<comment type="cofactor">
    <cofactor evidence="1">
        <name>Mg(2+)</name>
        <dbReference type="ChEBI" id="CHEBI:18420"/>
    </cofactor>
</comment>
<evidence type="ECO:0000256" key="3">
    <source>
        <dbReference type="ARBA" id="ARBA00012953"/>
    </source>
</evidence>
<keyword evidence="9" id="KW-1185">Reference proteome</keyword>
<evidence type="ECO:0000313" key="9">
    <source>
        <dbReference type="Proteomes" id="UP000003688"/>
    </source>
</evidence>
<dbReference type="AlphaFoldDB" id="B9XGL3"/>
<evidence type="ECO:0000256" key="4">
    <source>
        <dbReference type="ARBA" id="ARBA00021948"/>
    </source>
</evidence>
<dbReference type="GO" id="GO:0050532">
    <property type="term" value="F:2-phosphosulfolactate phosphatase activity"/>
    <property type="evidence" value="ECO:0007669"/>
    <property type="project" value="UniProtKB-EC"/>
</dbReference>
<dbReference type="STRING" id="320771.Cflav_PD3781"/>
<dbReference type="InterPro" id="IPR005238">
    <property type="entry name" value="ComB-like"/>
</dbReference>
<organism evidence="8 9">
    <name type="scientific">Pedosphaera parvula (strain Ellin514)</name>
    <dbReference type="NCBI Taxonomy" id="320771"/>
    <lineage>
        <taxon>Bacteria</taxon>
        <taxon>Pseudomonadati</taxon>
        <taxon>Verrucomicrobiota</taxon>
        <taxon>Pedosphaerae</taxon>
        <taxon>Pedosphaerales</taxon>
        <taxon>Pedosphaeraceae</taxon>
        <taxon>Pedosphaera</taxon>
    </lineage>
</organism>